<dbReference type="InterPro" id="IPR036291">
    <property type="entry name" value="NAD(P)-bd_dom_sf"/>
</dbReference>
<dbReference type="PANTHER" id="PTHR37850">
    <property type="entry name" value="STRU PROTEIN"/>
    <property type="match status" value="1"/>
</dbReference>
<dbReference type="CDD" id="cd11616">
    <property type="entry name" value="SAF_DH_OX_like"/>
    <property type="match status" value="1"/>
</dbReference>
<keyword evidence="4" id="KW-1185">Reference proteome</keyword>
<dbReference type="Gene3D" id="3.40.50.720">
    <property type="entry name" value="NAD(P)-binding Rossmann-like Domain"/>
    <property type="match status" value="1"/>
</dbReference>
<evidence type="ECO:0000259" key="1">
    <source>
        <dbReference type="Pfam" id="PF08666"/>
    </source>
</evidence>
<feature type="domain" description="SAF" evidence="1">
    <location>
        <begin position="390"/>
        <end position="451"/>
    </location>
</feature>
<proteinExistence type="predicted"/>
<evidence type="ECO:0000313" key="4">
    <source>
        <dbReference type="Proteomes" id="UP001184614"/>
    </source>
</evidence>
<dbReference type="EMBL" id="JAVDQT010000009">
    <property type="protein sequence ID" value="MDR6434189.1"/>
    <property type="molecule type" value="Genomic_DNA"/>
</dbReference>
<evidence type="ECO:0000259" key="2">
    <source>
        <dbReference type="Pfam" id="PF21135"/>
    </source>
</evidence>
<dbReference type="Pfam" id="PF21135">
    <property type="entry name" value="DRL_cat"/>
    <property type="match status" value="1"/>
</dbReference>
<organism evidence="3 4">
    <name type="scientific">Brucella pseudogrignonensis</name>
    <dbReference type="NCBI Taxonomy" id="419475"/>
    <lineage>
        <taxon>Bacteria</taxon>
        <taxon>Pseudomonadati</taxon>
        <taxon>Pseudomonadota</taxon>
        <taxon>Alphaproteobacteria</taxon>
        <taxon>Hyphomicrobiales</taxon>
        <taxon>Brucellaceae</taxon>
        <taxon>Brucella/Ochrobactrum group</taxon>
        <taxon>Brucella</taxon>
    </lineage>
</organism>
<dbReference type="Proteomes" id="UP001184614">
    <property type="component" value="Unassembled WGS sequence"/>
</dbReference>
<dbReference type="InterPro" id="IPR048423">
    <property type="entry name" value="DRL_cat"/>
</dbReference>
<comment type="caution">
    <text evidence="3">The sequence shown here is derived from an EMBL/GenBank/DDBJ whole genome shotgun (WGS) entry which is preliminary data.</text>
</comment>
<gene>
    <name evidence="3" type="ORF">J2782_003940</name>
</gene>
<name>A0ABU1MDR0_9HYPH</name>
<protein>
    <submittedName>
        <fullName evidence="3">Homoserine dehydrogenase-like protein</fullName>
    </submittedName>
</protein>
<evidence type="ECO:0000313" key="3">
    <source>
        <dbReference type="EMBL" id="MDR6434189.1"/>
    </source>
</evidence>
<feature type="domain" description="Oxidoreductase DRL-like catalytic" evidence="2">
    <location>
        <begin position="253"/>
        <end position="362"/>
    </location>
</feature>
<dbReference type="RefSeq" id="WP_310015545.1">
    <property type="nucleotide sequence ID" value="NZ_JAVDQT010000009.1"/>
</dbReference>
<dbReference type="Pfam" id="PF08666">
    <property type="entry name" value="SAF"/>
    <property type="match status" value="1"/>
</dbReference>
<dbReference type="PANTHER" id="PTHR37850:SF3">
    <property type="entry name" value="BLR7815 PROTEIN"/>
    <property type="match status" value="1"/>
</dbReference>
<dbReference type="SUPFAM" id="SSF51735">
    <property type="entry name" value="NAD(P)-binding Rossmann-fold domains"/>
    <property type="match status" value="1"/>
</dbReference>
<reference evidence="3 4" key="1">
    <citation type="submission" date="2023-07" db="EMBL/GenBank/DDBJ databases">
        <title>Sorghum-associated microbial communities from plants grown in Nebraska, USA.</title>
        <authorList>
            <person name="Schachtman D."/>
        </authorList>
    </citation>
    <scope>NUCLEOTIDE SEQUENCE [LARGE SCALE GENOMIC DNA]</scope>
    <source>
        <strain evidence="3 4">DS1730</strain>
    </source>
</reference>
<dbReference type="InterPro" id="IPR013974">
    <property type="entry name" value="SAF"/>
</dbReference>
<sequence>MVYHHLYEQFSKATTVRVGVIGAGNYGTAIVTQEPYTDRLTILAIADISVDAARGAFEKAGLDMSQVVYCSTVEEAEVHIREGRRVYTDHPEIIPQLSAVDIVCESTGVPEASARFALDAIAHRKHVAMITKDCDVVVGPILKHKAKEAGLVYTPVDGDQHGLLIQLFEWAKSIGLTVLSGGKATDGEYVYDKDAGTVSIRTEKKIHPPYVETVSVSAENRKYLDFIPEGQADLYTRKRAEILAQLPQPGCYDLCEITVAANYTGMKPAISSLVHAPLRITEIPVVYCEKSNGGIFDHTDTIDLATCLRAPEEAGLGGGVFIVVRCDNNYSNHILTTKGQIANYDDTAAVIYRPYHLCGVETSTSLLMAGLLGIDTGSGSYFPHFDLVKVAARDIKAGEVFGNDHSPMMTALIIEAKPVAMGNPAAAHLLTGNQAAVDIPAGTVITYDMVVEPESSTIWPLRREQDALFLTTVSQST</sequence>
<accession>A0ABU1MDR0</accession>